<dbReference type="Proteomes" id="UP000559256">
    <property type="component" value="Unassembled WGS sequence"/>
</dbReference>
<feature type="compositionally biased region" description="Polar residues" evidence="1">
    <location>
        <begin position="21"/>
        <end position="41"/>
    </location>
</feature>
<feature type="compositionally biased region" description="Polar residues" evidence="1">
    <location>
        <begin position="399"/>
        <end position="410"/>
    </location>
</feature>
<feature type="region of interest" description="Disordered" evidence="1">
    <location>
        <begin position="936"/>
        <end position="957"/>
    </location>
</feature>
<feature type="compositionally biased region" description="Basic and acidic residues" evidence="1">
    <location>
        <begin position="1171"/>
        <end position="1181"/>
    </location>
</feature>
<dbReference type="OrthoDB" id="2687738at2759"/>
<feature type="compositionally biased region" description="Polar residues" evidence="1">
    <location>
        <begin position="578"/>
        <end position="594"/>
    </location>
</feature>
<feature type="compositionally biased region" description="Low complexity" evidence="1">
    <location>
        <begin position="1503"/>
        <end position="1522"/>
    </location>
</feature>
<comment type="caution">
    <text evidence="2">The sequence shown here is derived from an EMBL/GenBank/DDBJ whole genome shotgun (WGS) entry which is preliminary data.</text>
</comment>
<feature type="region of interest" description="Disordered" evidence="1">
    <location>
        <begin position="728"/>
        <end position="763"/>
    </location>
</feature>
<feature type="region of interest" description="Disordered" evidence="1">
    <location>
        <begin position="778"/>
        <end position="869"/>
    </location>
</feature>
<name>A0A8H5FRJ7_9AGAR</name>
<feature type="compositionally biased region" description="Polar residues" evidence="1">
    <location>
        <begin position="229"/>
        <end position="240"/>
    </location>
</feature>
<gene>
    <name evidence="2" type="ORF">D9758_009927</name>
</gene>
<feature type="compositionally biased region" description="Low complexity" evidence="1">
    <location>
        <begin position="418"/>
        <end position="430"/>
    </location>
</feature>
<reference evidence="2 3" key="1">
    <citation type="journal article" date="2020" name="ISME J.">
        <title>Uncovering the hidden diversity of litter-decomposition mechanisms in mushroom-forming fungi.</title>
        <authorList>
            <person name="Floudas D."/>
            <person name="Bentzer J."/>
            <person name="Ahren D."/>
            <person name="Johansson T."/>
            <person name="Persson P."/>
            <person name="Tunlid A."/>
        </authorList>
    </citation>
    <scope>NUCLEOTIDE SEQUENCE [LARGE SCALE GENOMIC DNA]</scope>
    <source>
        <strain evidence="2 3">CBS 291.85</strain>
    </source>
</reference>
<feature type="region of interest" description="Disordered" evidence="1">
    <location>
        <begin position="1443"/>
        <end position="1522"/>
    </location>
</feature>
<feature type="region of interest" description="Disordered" evidence="1">
    <location>
        <begin position="672"/>
        <end position="703"/>
    </location>
</feature>
<feature type="compositionally biased region" description="Low complexity" evidence="1">
    <location>
        <begin position="987"/>
        <end position="996"/>
    </location>
</feature>
<feature type="compositionally biased region" description="Polar residues" evidence="1">
    <location>
        <begin position="185"/>
        <end position="217"/>
    </location>
</feature>
<sequence length="1522" mass="159029">MPLLGGIFRKKPRSNDDDPPRSNSLTSQRSEGDSQLSSPTSEYVKADSTLPSSPNGRNTLHPDNGGPIRSVYPNLAASSSKLRLGFGRKKSSAAGSTTGSTYDEQDYFRPPRPGFSGGKLTSVASDTDVSDVRRLGPPPSRSAVFAAQDGALSTRSLPDEKFSKVMSTVPPQSSKKRPAIFPWSAKSQPPTTSKATSKQSNSYDVLSPTASNEDSFNLKSFRHIHPSSTELQYNSSSSSLIPPAVPSAVARPRNGSVGSDSGQRISVAAFREAQARRSAAGSPVPSLRSHSPHGLTSLPLSQNSLGESPQTRSRPGISPTNRNRRSSLAMGLTSDSDEEDSSEEGSEDDERLGRRRTLKSSQAGGKSRGRATQSELGHGTSLTPSSAQHSTRGDGAPRQTPSPQSNSNIYSGGLRPRASLSTSALTPTATAQRASVLVAANSEMNLGPNGRANSSSNVGKKGPEPVAQRLDSDSEDDAPLATLVAPRRPGSAMSQGSNHSLPSRPKPLIDINTLTGPAKRAPEIGAKSQAGFTGGNTLLSGVGSSTSNTTSPLASVTSTAPPIRFISPPSSPKHENKTLPTTPSNKSSPQTPSGGKTLVRRDTDTMSVMTTQTSSSSGQGGQENGKKRDNLTERLTRAAQTRIGSTSPSESTSMNVKTSGKFSDVIVIPRTSSPSPIMSPEEASVSNPSSRPLKGGFGHGHRRASSDYTLKLENFDATSSLSGIVVPRTSSPSPIMSPEEASVSNPSSRPLKGGFGQGHRRASSDYTLKLENFDATSSPAGIVVPRTSSPSPIMSPEEASVPNPLSRPLKGGFGHGHRRASSDYTLKLENFNATSPPALSPPALSSSSSRSQQSSGTGFGSVSPITSVEPEPDMMEDIAALLGPGIKLITKNGEDHLDSAAEDAVPFRDAGFEKESPPLPERIAPIVIKQRTPAPSFSVTSRPQHIQDSTSISSMSTSTTITMTATTANNSGASITTSTTRTTRAAAALNNSSPASTKREPSLQIKQSSRMVENKQSTNPVPSSFRKPVKAARPKMSTSKTALSSSSESSSSSSESESESARSPISSVPIISSRTPATPTSSSATPAARRPMNPNATSRPRSSTMSSLVQSQGAPAWANSRPSAVPTKPFALSRESPASSTGDSSSGRLPITPGDGSEFGGSGSEFGGRYSSRDSSADRPRQKPGKLELTGENAPHQRQWSGGASGLGLGKHIKRASVSFDETSVGKGKGKETPEEEEERRKERRRTEAKAAIELGNVINGHGPVLDEDDDLPIGQTGVAANPMDVMGPMMAGSMPMMPGFTGQAGTPGWSPWSQMPPNPQMTQFMIPPPSDPAFFAAHQQAMLYAKQAYQMAVAQQAMAAAAEEWERGSAIGGFSSSQSMYGGSTPGPMMGSTYGMGMGMGGNGWSTGSVIFPNAGRSSIYAMGAQSEYGGGGRGGGWNSSQSVYGESFGPSPLARPSPGARTSLFGQRDSGYFPPVPPVPQQHKTPTRQPPNPRNRAVSQPSNPSKTPKKAPPSSWKAGV</sequence>
<feature type="compositionally biased region" description="Acidic residues" evidence="1">
    <location>
        <begin position="335"/>
        <end position="350"/>
    </location>
</feature>
<evidence type="ECO:0000256" key="1">
    <source>
        <dbReference type="SAM" id="MobiDB-lite"/>
    </source>
</evidence>
<feature type="region of interest" description="Disordered" evidence="1">
    <location>
        <begin position="229"/>
        <end position="430"/>
    </location>
</feature>
<evidence type="ECO:0000313" key="2">
    <source>
        <dbReference type="EMBL" id="KAF5346167.1"/>
    </source>
</evidence>
<keyword evidence="3" id="KW-1185">Reference proteome</keyword>
<accession>A0A8H5FRJ7</accession>
<feature type="region of interest" description="Disordered" evidence="1">
    <location>
        <begin position="442"/>
        <end position="508"/>
    </location>
</feature>
<evidence type="ECO:0000313" key="3">
    <source>
        <dbReference type="Proteomes" id="UP000559256"/>
    </source>
</evidence>
<feature type="compositionally biased region" description="Gly residues" evidence="1">
    <location>
        <begin position="1157"/>
        <end position="1166"/>
    </location>
</feature>
<feature type="compositionally biased region" description="Polar residues" evidence="1">
    <location>
        <begin position="1094"/>
        <end position="1113"/>
    </location>
</feature>
<dbReference type="EMBL" id="JAACJM010000105">
    <property type="protein sequence ID" value="KAF5346167.1"/>
    <property type="molecule type" value="Genomic_DNA"/>
</dbReference>
<feature type="compositionally biased region" description="Polar residues" evidence="1">
    <location>
        <begin position="936"/>
        <end position="948"/>
    </location>
</feature>
<feature type="compositionally biased region" description="Basic and acidic residues" evidence="1">
    <location>
        <begin position="1229"/>
        <end position="1247"/>
    </location>
</feature>
<feature type="compositionally biased region" description="Low complexity" evidence="1">
    <location>
        <begin position="1044"/>
        <end position="1055"/>
    </location>
</feature>
<feature type="compositionally biased region" description="Polar residues" evidence="1">
    <location>
        <begin position="49"/>
        <end position="58"/>
    </location>
</feature>
<feature type="region of interest" description="Disordered" evidence="1">
    <location>
        <begin position="1"/>
        <end position="217"/>
    </location>
</feature>
<feature type="region of interest" description="Disordered" evidence="1">
    <location>
        <begin position="543"/>
        <end position="630"/>
    </location>
</feature>
<feature type="compositionally biased region" description="Low complexity" evidence="1">
    <location>
        <begin position="835"/>
        <end position="855"/>
    </location>
</feature>
<protein>
    <submittedName>
        <fullName evidence="2">Uncharacterized protein</fullName>
    </submittedName>
</protein>
<feature type="compositionally biased region" description="Polar residues" evidence="1">
    <location>
        <begin position="298"/>
        <end position="321"/>
    </location>
</feature>
<organism evidence="2 3">
    <name type="scientific">Tetrapyrgos nigripes</name>
    <dbReference type="NCBI Taxonomy" id="182062"/>
    <lineage>
        <taxon>Eukaryota</taxon>
        <taxon>Fungi</taxon>
        <taxon>Dikarya</taxon>
        <taxon>Basidiomycota</taxon>
        <taxon>Agaricomycotina</taxon>
        <taxon>Agaricomycetes</taxon>
        <taxon>Agaricomycetidae</taxon>
        <taxon>Agaricales</taxon>
        <taxon>Marasmiineae</taxon>
        <taxon>Marasmiaceae</taxon>
        <taxon>Tetrapyrgos</taxon>
    </lineage>
</organism>
<feature type="compositionally biased region" description="Polar residues" evidence="1">
    <location>
        <begin position="359"/>
        <end position="390"/>
    </location>
</feature>
<feature type="compositionally biased region" description="Low complexity" evidence="1">
    <location>
        <begin position="92"/>
        <end position="101"/>
    </location>
</feature>
<feature type="compositionally biased region" description="Polar residues" evidence="1">
    <location>
        <begin position="1004"/>
        <end position="1022"/>
    </location>
</feature>
<feature type="region of interest" description="Disordered" evidence="1">
    <location>
        <begin position="987"/>
        <end position="1247"/>
    </location>
</feature>
<feature type="compositionally biased region" description="Polar residues" evidence="1">
    <location>
        <begin position="492"/>
        <end position="501"/>
    </location>
</feature>
<proteinExistence type="predicted"/>
<feature type="compositionally biased region" description="Low complexity" evidence="1">
    <location>
        <begin position="1136"/>
        <end position="1146"/>
    </location>
</feature>
<feature type="compositionally biased region" description="Low complexity" evidence="1">
    <location>
        <begin position="1063"/>
        <end position="1091"/>
    </location>
</feature>